<evidence type="ECO:0000313" key="1">
    <source>
        <dbReference type="EnsemblPlants" id="AET6Gv20656100.10"/>
    </source>
</evidence>
<reference evidence="1" key="3">
    <citation type="journal article" date="2017" name="Nature">
        <title>Genome sequence of the progenitor of the wheat D genome Aegilops tauschii.</title>
        <authorList>
            <person name="Luo M.C."/>
            <person name="Gu Y.Q."/>
            <person name="Puiu D."/>
            <person name="Wang H."/>
            <person name="Twardziok S.O."/>
            <person name="Deal K.R."/>
            <person name="Huo N."/>
            <person name="Zhu T."/>
            <person name="Wang L."/>
            <person name="Wang Y."/>
            <person name="McGuire P.E."/>
            <person name="Liu S."/>
            <person name="Long H."/>
            <person name="Ramasamy R.K."/>
            <person name="Rodriguez J.C."/>
            <person name="Van S.L."/>
            <person name="Yuan L."/>
            <person name="Wang Z."/>
            <person name="Xia Z."/>
            <person name="Xiao L."/>
            <person name="Anderson O.D."/>
            <person name="Ouyang S."/>
            <person name="Liang Y."/>
            <person name="Zimin A.V."/>
            <person name="Pertea G."/>
            <person name="Qi P."/>
            <person name="Bennetzen J.L."/>
            <person name="Dai X."/>
            <person name="Dawson M.W."/>
            <person name="Muller H.G."/>
            <person name="Kugler K."/>
            <person name="Rivarola-Duarte L."/>
            <person name="Spannagl M."/>
            <person name="Mayer K.F.X."/>
            <person name="Lu F.H."/>
            <person name="Bevan M.W."/>
            <person name="Leroy P."/>
            <person name="Li P."/>
            <person name="You F.M."/>
            <person name="Sun Q."/>
            <person name="Liu Z."/>
            <person name="Lyons E."/>
            <person name="Wicker T."/>
            <person name="Salzberg S.L."/>
            <person name="Devos K.M."/>
            <person name="Dvorak J."/>
        </authorList>
    </citation>
    <scope>NUCLEOTIDE SEQUENCE [LARGE SCALE GENOMIC DNA]</scope>
    <source>
        <strain evidence="1">cv. AL8/78</strain>
    </source>
</reference>
<reference evidence="2" key="2">
    <citation type="journal article" date="2017" name="Nat. Plants">
        <title>The Aegilops tauschii genome reveals multiple impacts of transposons.</title>
        <authorList>
            <person name="Zhao G."/>
            <person name="Zou C."/>
            <person name="Li K."/>
            <person name="Wang K."/>
            <person name="Li T."/>
            <person name="Gao L."/>
            <person name="Zhang X."/>
            <person name="Wang H."/>
            <person name="Yang Z."/>
            <person name="Liu X."/>
            <person name="Jiang W."/>
            <person name="Mao L."/>
            <person name="Kong X."/>
            <person name="Jiao Y."/>
            <person name="Jia J."/>
        </authorList>
    </citation>
    <scope>NUCLEOTIDE SEQUENCE [LARGE SCALE GENOMIC DNA]</scope>
    <source>
        <strain evidence="2">cv. AL8/78</strain>
    </source>
</reference>
<dbReference type="AlphaFoldDB" id="A0A453P911"/>
<accession>A0A453P911</accession>
<dbReference type="Gramene" id="AET6Gv20656100.10">
    <property type="protein sequence ID" value="AET6Gv20656100.10"/>
    <property type="gene ID" value="AET6Gv20656100"/>
</dbReference>
<proteinExistence type="predicted"/>
<reference evidence="1" key="5">
    <citation type="journal article" date="2021" name="G3 (Bethesda)">
        <title>Aegilops tauschii genome assembly Aet v5.0 features greater sequence contiguity and improved annotation.</title>
        <authorList>
            <person name="Wang L."/>
            <person name="Zhu T."/>
            <person name="Rodriguez J.C."/>
            <person name="Deal K.R."/>
            <person name="Dubcovsky J."/>
            <person name="McGuire P.E."/>
            <person name="Lux T."/>
            <person name="Spannagl M."/>
            <person name="Mayer K.F.X."/>
            <person name="Baldrich P."/>
            <person name="Meyers B.C."/>
            <person name="Huo N."/>
            <person name="Gu Y.Q."/>
            <person name="Zhou H."/>
            <person name="Devos K.M."/>
            <person name="Bennetzen J.L."/>
            <person name="Unver T."/>
            <person name="Budak H."/>
            <person name="Gulick P.J."/>
            <person name="Galiba G."/>
            <person name="Kalapos B."/>
            <person name="Nelson D.R."/>
            <person name="Li P."/>
            <person name="You F.M."/>
            <person name="Luo M.C."/>
            <person name="Dvorak J."/>
        </authorList>
    </citation>
    <scope>NUCLEOTIDE SEQUENCE [LARGE SCALE GENOMIC DNA]</scope>
    <source>
        <strain evidence="1">cv. AL8/78</strain>
    </source>
</reference>
<dbReference type="EnsemblPlants" id="AET6Gv20656100.10">
    <property type="protein sequence ID" value="AET6Gv20656100.10"/>
    <property type="gene ID" value="AET6Gv20656100"/>
</dbReference>
<keyword evidence="2" id="KW-1185">Reference proteome</keyword>
<dbReference type="Proteomes" id="UP000015105">
    <property type="component" value="Chromosome 6D"/>
</dbReference>
<evidence type="ECO:0000313" key="2">
    <source>
        <dbReference type="Proteomes" id="UP000015105"/>
    </source>
</evidence>
<reference evidence="1" key="4">
    <citation type="submission" date="2019-03" db="UniProtKB">
        <authorList>
            <consortium name="EnsemblPlants"/>
        </authorList>
    </citation>
    <scope>IDENTIFICATION</scope>
</reference>
<protein>
    <submittedName>
        <fullName evidence="1">Uncharacterized protein</fullName>
    </submittedName>
</protein>
<reference evidence="2" key="1">
    <citation type="journal article" date="2014" name="Science">
        <title>Ancient hybridizations among the ancestral genomes of bread wheat.</title>
        <authorList>
            <consortium name="International Wheat Genome Sequencing Consortium,"/>
            <person name="Marcussen T."/>
            <person name="Sandve S.R."/>
            <person name="Heier L."/>
            <person name="Spannagl M."/>
            <person name="Pfeifer M."/>
            <person name="Jakobsen K.S."/>
            <person name="Wulff B.B."/>
            <person name="Steuernagel B."/>
            <person name="Mayer K.F."/>
            <person name="Olsen O.A."/>
        </authorList>
    </citation>
    <scope>NUCLEOTIDE SEQUENCE [LARGE SCALE GENOMIC DNA]</scope>
    <source>
        <strain evidence="2">cv. AL8/78</strain>
    </source>
</reference>
<name>A0A453P911_AEGTS</name>
<organism evidence="1 2">
    <name type="scientific">Aegilops tauschii subsp. strangulata</name>
    <name type="common">Goatgrass</name>
    <dbReference type="NCBI Taxonomy" id="200361"/>
    <lineage>
        <taxon>Eukaryota</taxon>
        <taxon>Viridiplantae</taxon>
        <taxon>Streptophyta</taxon>
        <taxon>Embryophyta</taxon>
        <taxon>Tracheophyta</taxon>
        <taxon>Spermatophyta</taxon>
        <taxon>Magnoliopsida</taxon>
        <taxon>Liliopsida</taxon>
        <taxon>Poales</taxon>
        <taxon>Poaceae</taxon>
        <taxon>BOP clade</taxon>
        <taxon>Pooideae</taxon>
        <taxon>Triticodae</taxon>
        <taxon>Triticeae</taxon>
        <taxon>Triticinae</taxon>
        <taxon>Aegilops</taxon>
    </lineage>
</organism>
<sequence>MGALYFSEVRVRRAPMIQGKKSRQSEKTFVRVVIACLRMLTVATQLQQRACNS</sequence>